<keyword evidence="2" id="KW-1185">Reference proteome</keyword>
<dbReference type="Pfam" id="PF05954">
    <property type="entry name" value="Phage_GPD"/>
    <property type="match status" value="1"/>
</dbReference>
<evidence type="ECO:0000313" key="1">
    <source>
        <dbReference type="EMBL" id="MFC4101927.1"/>
    </source>
</evidence>
<protein>
    <submittedName>
        <fullName evidence="1">Phage late control D family protein</fullName>
    </submittedName>
</protein>
<gene>
    <name evidence="1" type="ORF">ACFOZ8_19945</name>
</gene>
<sequence>MMADVKFDNSTYTFDALEQKYRNFFAPAFEVTIDGTNLTRQSVAISSISVNTITKNEADSVSFTVENAYDPIRREFQWTDSLLAIGKYITVKMGYTDKLETVFYGIITTVDLDFPAQGNPTVQVQAMDPSFFMTKGTHSNTWLKKKDSDVVKAVGAKYGLRMVVDDTTVEKETIEQSETTDFLFLSELAQQNHFDFFVVGKTLYFRKPKQSKVPIMTLMYGKNLRSFSTTIDLSGQVSQVVVRGYDKKTLKPIEAASRNIDIIGNNSRTGRDIMRSLADYTKQYYYTNAGTLQEAQHLADAIMNEIAMDLIKGQGESIGIPELRAGRYLKLDGLGSKFNQVLYLTQVTHTISASGYLTTFIVEGNAI</sequence>
<dbReference type="EMBL" id="JBHSAM010000028">
    <property type="protein sequence ID" value="MFC4101927.1"/>
    <property type="molecule type" value="Genomic_DNA"/>
</dbReference>
<dbReference type="SUPFAM" id="SSF69279">
    <property type="entry name" value="Phage tail proteins"/>
    <property type="match status" value="1"/>
</dbReference>
<organism evidence="1 2">
    <name type="scientific">Paenibacillus xanthanilyticus</name>
    <dbReference type="NCBI Taxonomy" id="1783531"/>
    <lineage>
        <taxon>Bacteria</taxon>
        <taxon>Bacillati</taxon>
        <taxon>Bacillota</taxon>
        <taxon>Bacilli</taxon>
        <taxon>Bacillales</taxon>
        <taxon>Paenibacillaceae</taxon>
        <taxon>Paenibacillus</taxon>
    </lineage>
</organism>
<evidence type="ECO:0000313" key="2">
    <source>
        <dbReference type="Proteomes" id="UP001595715"/>
    </source>
</evidence>
<accession>A0ABV8K7L8</accession>
<dbReference type="Proteomes" id="UP001595715">
    <property type="component" value="Unassembled WGS sequence"/>
</dbReference>
<dbReference type="Gene3D" id="3.55.50.10">
    <property type="entry name" value="Baseplate protein-like domains"/>
    <property type="match status" value="1"/>
</dbReference>
<dbReference type="RefSeq" id="WP_377720519.1">
    <property type="nucleotide sequence ID" value="NZ_JBHSAM010000028.1"/>
</dbReference>
<comment type="caution">
    <text evidence="1">The sequence shown here is derived from an EMBL/GenBank/DDBJ whole genome shotgun (WGS) entry which is preliminary data.</text>
</comment>
<proteinExistence type="predicted"/>
<dbReference type="Gene3D" id="4.10.220.110">
    <property type="match status" value="1"/>
</dbReference>
<reference evidence="2" key="1">
    <citation type="journal article" date="2019" name="Int. J. Syst. Evol. Microbiol.">
        <title>The Global Catalogue of Microorganisms (GCM) 10K type strain sequencing project: providing services to taxonomists for standard genome sequencing and annotation.</title>
        <authorList>
            <consortium name="The Broad Institute Genomics Platform"/>
            <consortium name="The Broad Institute Genome Sequencing Center for Infectious Disease"/>
            <person name="Wu L."/>
            <person name="Ma J."/>
        </authorList>
    </citation>
    <scope>NUCLEOTIDE SEQUENCE [LARGE SCALE GENOMIC DNA]</scope>
    <source>
        <strain evidence="2">IBRC-M 10987</strain>
    </source>
</reference>
<dbReference type="Gene3D" id="2.30.110.50">
    <property type="match status" value="1"/>
</dbReference>
<name>A0ABV8K7L8_9BACL</name>